<feature type="signal peptide" evidence="3">
    <location>
        <begin position="1"/>
        <end position="31"/>
    </location>
</feature>
<keyword evidence="2" id="KW-0812">Transmembrane</keyword>
<dbReference type="EnsemblMetazoa" id="AALFPA23_012082.R17234">
    <property type="protein sequence ID" value="AALFPA23_012082.P17234"/>
    <property type="gene ID" value="AALFPA23_012082"/>
</dbReference>
<dbReference type="Pfam" id="PF07898">
    <property type="entry name" value="DUF1676"/>
    <property type="match status" value="1"/>
</dbReference>
<keyword evidence="3" id="KW-0732">Signal</keyword>
<feature type="chain" id="PRO_5045199365" description="Secreted protein" evidence="3">
    <location>
        <begin position="32"/>
        <end position="293"/>
    </location>
</feature>
<evidence type="ECO:0008006" key="6">
    <source>
        <dbReference type="Google" id="ProtNLM"/>
    </source>
</evidence>
<sequence length="293" mass="33219">MSLSGRSSTSVLVSFGCCLLLLTQAIVTVQGHTLPEPPTEQRLETDGGALNLVEAPVLDQQLPSDSESAVEPQPSARSQHAQTRQLDLDRMDSMSQSSASEIIRSKRWKLQKITPPGRSRINNRSMTPFNELGSAEYSEDQQMEYHHHQPVSRHWNTALQLHRRSDTGDYSDESRMLEEARFKKHKKKKHEEDVLEELLQDELEASLEELDDDDDDDDSDVSDPEARFKKKKKFHLKHKYKKFLLPLLLAYKLKFMMMFPAIVGGLALLVKAAGLAGFFFALFASVVSLQKSH</sequence>
<reference evidence="5" key="1">
    <citation type="journal article" date="2015" name="Proc. Natl. Acad. Sci. U.S.A.">
        <title>Genome sequence of the Asian Tiger mosquito, Aedes albopictus, reveals insights into its biology, genetics, and evolution.</title>
        <authorList>
            <person name="Chen X.G."/>
            <person name="Jiang X."/>
            <person name="Gu J."/>
            <person name="Xu M."/>
            <person name="Wu Y."/>
            <person name="Deng Y."/>
            <person name="Zhang C."/>
            <person name="Bonizzoni M."/>
            <person name="Dermauw W."/>
            <person name="Vontas J."/>
            <person name="Armbruster P."/>
            <person name="Huang X."/>
            <person name="Yang Y."/>
            <person name="Zhang H."/>
            <person name="He W."/>
            <person name="Peng H."/>
            <person name="Liu Y."/>
            <person name="Wu K."/>
            <person name="Chen J."/>
            <person name="Lirakis M."/>
            <person name="Topalis P."/>
            <person name="Van Leeuwen T."/>
            <person name="Hall A.B."/>
            <person name="Jiang X."/>
            <person name="Thorpe C."/>
            <person name="Mueller R.L."/>
            <person name="Sun C."/>
            <person name="Waterhouse R.M."/>
            <person name="Yan G."/>
            <person name="Tu Z.J."/>
            <person name="Fang X."/>
            <person name="James A.A."/>
        </authorList>
    </citation>
    <scope>NUCLEOTIDE SEQUENCE [LARGE SCALE GENOMIC DNA]</scope>
    <source>
        <strain evidence="5">Foshan</strain>
    </source>
</reference>
<reference evidence="4" key="2">
    <citation type="submission" date="2025-05" db="UniProtKB">
        <authorList>
            <consortium name="EnsemblMetazoa"/>
        </authorList>
    </citation>
    <scope>IDENTIFICATION</scope>
    <source>
        <strain evidence="4">Foshan</strain>
    </source>
</reference>
<dbReference type="RefSeq" id="XP_019540196.2">
    <property type="nucleotide sequence ID" value="XM_019684651.3"/>
</dbReference>
<keyword evidence="5" id="KW-1185">Reference proteome</keyword>
<evidence type="ECO:0000313" key="4">
    <source>
        <dbReference type="EnsemblMetazoa" id="AALFPA23_012082.P17234"/>
    </source>
</evidence>
<evidence type="ECO:0000313" key="5">
    <source>
        <dbReference type="Proteomes" id="UP000069940"/>
    </source>
</evidence>
<keyword evidence="2" id="KW-0472">Membrane</keyword>
<keyword evidence="2" id="KW-1133">Transmembrane helix</keyword>
<dbReference type="Proteomes" id="UP000069940">
    <property type="component" value="Unassembled WGS sequence"/>
</dbReference>
<dbReference type="PROSITE" id="PS51257">
    <property type="entry name" value="PROKAR_LIPOPROTEIN"/>
    <property type="match status" value="1"/>
</dbReference>
<accession>A0ABM1YTS1</accession>
<dbReference type="GeneID" id="109411176"/>
<protein>
    <recommendedName>
        <fullName evidence="6">Secreted protein</fullName>
    </recommendedName>
</protein>
<dbReference type="InterPro" id="IPR012464">
    <property type="entry name" value="DUF1676"/>
</dbReference>
<proteinExistence type="predicted"/>
<evidence type="ECO:0000256" key="2">
    <source>
        <dbReference type="SAM" id="Phobius"/>
    </source>
</evidence>
<evidence type="ECO:0000256" key="1">
    <source>
        <dbReference type="SAM" id="MobiDB-lite"/>
    </source>
</evidence>
<evidence type="ECO:0000256" key="3">
    <source>
        <dbReference type="SAM" id="SignalP"/>
    </source>
</evidence>
<feature type="compositionally biased region" description="Polar residues" evidence="1">
    <location>
        <begin position="75"/>
        <end position="85"/>
    </location>
</feature>
<feature type="transmembrane region" description="Helical" evidence="2">
    <location>
        <begin position="255"/>
        <end position="287"/>
    </location>
</feature>
<organism evidence="4 5">
    <name type="scientific">Aedes albopictus</name>
    <name type="common">Asian tiger mosquito</name>
    <name type="synonym">Stegomyia albopicta</name>
    <dbReference type="NCBI Taxonomy" id="7160"/>
    <lineage>
        <taxon>Eukaryota</taxon>
        <taxon>Metazoa</taxon>
        <taxon>Ecdysozoa</taxon>
        <taxon>Arthropoda</taxon>
        <taxon>Hexapoda</taxon>
        <taxon>Insecta</taxon>
        <taxon>Pterygota</taxon>
        <taxon>Neoptera</taxon>
        <taxon>Endopterygota</taxon>
        <taxon>Diptera</taxon>
        <taxon>Nematocera</taxon>
        <taxon>Culicoidea</taxon>
        <taxon>Culicidae</taxon>
        <taxon>Culicinae</taxon>
        <taxon>Aedini</taxon>
        <taxon>Aedes</taxon>
        <taxon>Stegomyia</taxon>
    </lineage>
</organism>
<feature type="region of interest" description="Disordered" evidence="1">
    <location>
        <begin position="62"/>
        <end position="100"/>
    </location>
</feature>
<name>A0ABM1YTS1_AEDAL</name>